<proteinExistence type="predicted"/>
<name>A0ACB8EV04_9SAUR</name>
<protein>
    <submittedName>
        <fullName evidence="1">Uncharacterized protein</fullName>
    </submittedName>
</protein>
<comment type="caution">
    <text evidence="1">The sequence shown here is derived from an EMBL/GenBank/DDBJ whole genome shotgun (WGS) entry which is preliminary data.</text>
</comment>
<dbReference type="Proteomes" id="UP000827872">
    <property type="component" value="Linkage Group LG15"/>
</dbReference>
<keyword evidence="2" id="KW-1185">Reference proteome</keyword>
<evidence type="ECO:0000313" key="2">
    <source>
        <dbReference type="Proteomes" id="UP000827872"/>
    </source>
</evidence>
<gene>
    <name evidence="1" type="ORF">K3G42_008039</name>
</gene>
<accession>A0ACB8EV04</accession>
<organism evidence="1 2">
    <name type="scientific">Sphaerodactylus townsendi</name>
    <dbReference type="NCBI Taxonomy" id="933632"/>
    <lineage>
        <taxon>Eukaryota</taxon>
        <taxon>Metazoa</taxon>
        <taxon>Chordata</taxon>
        <taxon>Craniata</taxon>
        <taxon>Vertebrata</taxon>
        <taxon>Euteleostomi</taxon>
        <taxon>Lepidosauria</taxon>
        <taxon>Squamata</taxon>
        <taxon>Bifurcata</taxon>
        <taxon>Gekkota</taxon>
        <taxon>Sphaerodactylidae</taxon>
        <taxon>Sphaerodactylus</taxon>
    </lineage>
</organism>
<reference evidence="1" key="1">
    <citation type="submission" date="2021-08" db="EMBL/GenBank/DDBJ databases">
        <title>The first chromosome-level gecko genome reveals the dynamic sex chromosomes of Neotropical dwarf geckos (Sphaerodactylidae: Sphaerodactylus).</title>
        <authorList>
            <person name="Pinto B.J."/>
            <person name="Keating S.E."/>
            <person name="Gamble T."/>
        </authorList>
    </citation>
    <scope>NUCLEOTIDE SEQUENCE</scope>
    <source>
        <strain evidence="1">TG3544</strain>
    </source>
</reference>
<sequence>MLDVDYPQFEGSQYGYMYHTGSIYDLDSCKQELSFPSCIVDPESSPAIAFTDSCVNWLELQEPGYADFEVGHLAQLQNVQVAYVQSSYSPPSLESVYNHAEMMPLENMCVGSKDEFNAQIYIPYDHYSVPEAASSSSSEEPPLELSDSESDENLLTGFDPEFSQDLNQRRIWWW</sequence>
<dbReference type="EMBL" id="CM037628">
    <property type="protein sequence ID" value="KAH7996578.1"/>
    <property type="molecule type" value="Genomic_DNA"/>
</dbReference>
<evidence type="ECO:0000313" key="1">
    <source>
        <dbReference type="EMBL" id="KAH7996578.1"/>
    </source>
</evidence>